<evidence type="ECO:0000256" key="1">
    <source>
        <dbReference type="ARBA" id="ARBA00006484"/>
    </source>
</evidence>
<dbReference type="PANTHER" id="PTHR24321:SF11">
    <property type="entry name" value="BLR0893 PROTEIN"/>
    <property type="match status" value="1"/>
</dbReference>
<dbReference type="EMBL" id="QUSW01000002">
    <property type="protein sequence ID" value="RQP24761.1"/>
    <property type="molecule type" value="Genomic_DNA"/>
</dbReference>
<dbReference type="SMART" id="SM00822">
    <property type="entry name" value="PKS_KR"/>
    <property type="match status" value="1"/>
</dbReference>
<dbReference type="AlphaFoldDB" id="A0A3N7HUY4"/>
<keyword evidence="2" id="KW-0560">Oxidoreductase</keyword>
<dbReference type="OrthoDB" id="7064009at2"/>
<dbReference type="Proteomes" id="UP000267464">
    <property type="component" value="Unassembled WGS sequence"/>
</dbReference>
<evidence type="ECO:0000313" key="4">
    <source>
        <dbReference type="EMBL" id="RQP24761.1"/>
    </source>
</evidence>
<dbReference type="Pfam" id="PF13561">
    <property type="entry name" value="adh_short_C2"/>
    <property type="match status" value="1"/>
</dbReference>
<dbReference type="InterPro" id="IPR036291">
    <property type="entry name" value="NAD(P)-bd_dom_sf"/>
</dbReference>
<dbReference type="FunFam" id="3.40.50.720:FF:000084">
    <property type="entry name" value="Short-chain dehydrogenase reductase"/>
    <property type="match status" value="1"/>
</dbReference>
<comment type="similarity">
    <text evidence="1">Belongs to the short-chain dehydrogenases/reductases (SDR) family.</text>
</comment>
<protein>
    <submittedName>
        <fullName evidence="4">SDR family oxidoreductase</fullName>
    </submittedName>
</protein>
<dbReference type="CDD" id="cd05233">
    <property type="entry name" value="SDR_c"/>
    <property type="match status" value="1"/>
</dbReference>
<dbReference type="NCBIfam" id="NF004818">
    <property type="entry name" value="PRK06172.1"/>
    <property type="match status" value="1"/>
</dbReference>
<sequence length="255" mass="26621">MQQQSFEGKVALVTGGAGGIGRVTALAFAQAGAAVVVADRDGSAAQLVAKEITVAGGRAAAVQVDVTRSDDVKHMVAFTVERFGRLDAAFNNAGIEVEAQPTHECEEDTFDRVIGVNLKGVWLSMKHELTQMLAQGSGGAIVNTASVAGLVGAPMMPAYCGSKHGVIGLTKAAAAEYGRHKIRVNAVCPGVINTPMMERAFAADPRRQPRMERLHLLKRVGEPQEIANAVLFLCSDAASFVTGHPMAVDGGMVAV</sequence>
<dbReference type="InterPro" id="IPR020904">
    <property type="entry name" value="Sc_DH/Rdtase_CS"/>
</dbReference>
<reference evidence="4 5" key="2">
    <citation type="submission" date="2018-12" db="EMBL/GenBank/DDBJ databases">
        <title>Rhizobacter gummiphilus sp. nov., a rubber-degrading bacterium isolated from the soil of a botanical garden in Japan.</title>
        <authorList>
            <person name="Shunsuke S.S."/>
        </authorList>
    </citation>
    <scope>NUCLEOTIDE SEQUENCE [LARGE SCALE GENOMIC DNA]</scope>
    <source>
        <strain evidence="4 5">S-16</strain>
    </source>
</reference>
<evidence type="ECO:0000313" key="5">
    <source>
        <dbReference type="Proteomes" id="UP000267464"/>
    </source>
</evidence>
<dbReference type="Gene3D" id="3.40.50.720">
    <property type="entry name" value="NAD(P)-binding Rossmann-like Domain"/>
    <property type="match status" value="1"/>
</dbReference>
<reference evidence="4 5" key="1">
    <citation type="submission" date="2018-08" db="EMBL/GenBank/DDBJ databases">
        <authorList>
            <person name="Khan S.A."/>
            <person name="Jeon C.O."/>
            <person name="Chun B.H."/>
            <person name="Jeong S.E."/>
        </authorList>
    </citation>
    <scope>NUCLEOTIDE SEQUENCE [LARGE SCALE GENOMIC DNA]</scope>
    <source>
        <strain evidence="4 5">S-16</strain>
    </source>
</reference>
<dbReference type="InterPro" id="IPR057326">
    <property type="entry name" value="KR_dom"/>
</dbReference>
<dbReference type="RefSeq" id="WP_124539659.1">
    <property type="nucleotide sequence ID" value="NZ_QUSW01000002.1"/>
</dbReference>
<keyword evidence="5" id="KW-1185">Reference proteome</keyword>
<organism evidence="4 5">
    <name type="scientific">Piscinibacter terrae</name>
    <dbReference type="NCBI Taxonomy" id="2496871"/>
    <lineage>
        <taxon>Bacteria</taxon>
        <taxon>Pseudomonadati</taxon>
        <taxon>Pseudomonadota</taxon>
        <taxon>Betaproteobacteria</taxon>
        <taxon>Burkholderiales</taxon>
        <taxon>Sphaerotilaceae</taxon>
        <taxon>Piscinibacter</taxon>
    </lineage>
</organism>
<dbReference type="PRINTS" id="PR00080">
    <property type="entry name" value="SDRFAMILY"/>
</dbReference>
<dbReference type="InterPro" id="IPR002347">
    <property type="entry name" value="SDR_fam"/>
</dbReference>
<dbReference type="PRINTS" id="PR00081">
    <property type="entry name" value="GDHRDH"/>
</dbReference>
<gene>
    <name evidence="4" type="ORF">DZC73_07695</name>
</gene>
<comment type="caution">
    <text evidence="4">The sequence shown here is derived from an EMBL/GenBank/DDBJ whole genome shotgun (WGS) entry which is preliminary data.</text>
</comment>
<proteinExistence type="inferred from homology"/>
<evidence type="ECO:0000256" key="2">
    <source>
        <dbReference type="ARBA" id="ARBA00023002"/>
    </source>
</evidence>
<accession>A0A3N7HUY4</accession>
<feature type="domain" description="Ketoreductase" evidence="3">
    <location>
        <begin position="9"/>
        <end position="195"/>
    </location>
</feature>
<evidence type="ECO:0000259" key="3">
    <source>
        <dbReference type="SMART" id="SM00822"/>
    </source>
</evidence>
<dbReference type="PROSITE" id="PS00061">
    <property type="entry name" value="ADH_SHORT"/>
    <property type="match status" value="1"/>
</dbReference>
<name>A0A3N7HUY4_9BURK</name>
<dbReference type="GO" id="GO:0016491">
    <property type="term" value="F:oxidoreductase activity"/>
    <property type="evidence" value="ECO:0007669"/>
    <property type="project" value="UniProtKB-KW"/>
</dbReference>
<dbReference type="PANTHER" id="PTHR24321">
    <property type="entry name" value="DEHYDROGENASES, SHORT CHAIN"/>
    <property type="match status" value="1"/>
</dbReference>
<dbReference type="NCBIfam" id="NF005559">
    <property type="entry name" value="PRK07231.1"/>
    <property type="match status" value="1"/>
</dbReference>
<dbReference type="SUPFAM" id="SSF51735">
    <property type="entry name" value="NAD(P)-binding Rossmann-fold domains"/>
    <property type="match status" value="1"/>
</dbReference>